<accession>A0A2U2P9I4</accession>
<dbReference type="InterPro" id="IPR018874">
    <property type="entry name" value="Phage_Mx8_p63_C"/>
</dbReference>
<dbReference type="AlphaFoldDB" id="A0A2U2P9I4"/>
<sequence length="203" mass="24723">MKEETSNHRTERVSPITPSVQKVDDRDEISRLLLFETERLTKEAFSEKNRIFEMEARELLNGASFSIYDKKEEFKQFIAEKERNYEPKFSQFFRLLGDLFNWTEEERRNFRKPRIVALTINEVIYKRFPEGLLEYVQMHNRYIGYCLRRTKNYKLLNDDGILRLEKYIDDANMIMPKCSDYYTFRVKMFEQFGVSYQMDLFRS</sequence>
<name>A0A2U2P9I4_9SPHI</name>
<reference evidence="2 3" key="1">
    <citation type="submission" date="2018-04" db="EMBL/GenBank/DDBJ databases">
        <title>Pedobacter chongqingensis sp. nov., isolated from a rottenly hemp rope.</title>
        <authorList>
            <person name="Cai Y."/>
        </authorList>
    </citation>
    <scope>NUCLEOTIDE SEQUENCE [LARGE SCALE GENOMIC DNA]</scope>
    <source>
        <strain evidence="2 3">FJ4-8</strain>
    </source>
</reference>
<evidence type="ECO:0000313" key="3">
    <source>
        <dbReference type="Proteomes" id="UP000245647"/>
    </source>
</evidence>
<comment type="caution">
    <text evidence="2">The sequence shown here is derived from an EMBL/GenBank/DDBJ whole genome shotgun (WGS) entry which is preliminary data.</text>
</comment>
<keyword evidence="3" id="KW-1185">Reference proteome</keyword>
<dbReference type="Proteomes" id="UP000245647">
    <property type="component" value="Unassembled WGS sequence"/>
</dbReference>
<evidence type="ECO:0000313" key="2">
    <source>
        <dbReference type="EMBL" id="PWG78056.1"/>
    </source>
</evidence>
<dbReference type="OrthoDB" id="980305at2"/>
<organism evidence="2 3">
    <name type="scientific">Pararcticibacter amylolyticus</name>
    <dbReference type="NCBI Taxonomy" id="2173175"/>
    <lineage>
        <taxon>Bacteria</taxon>
        <taxon>Pseudomonadati</taxon>
        <taxon>Bacteroidota</taxon>
        <taxon>Sphingobacteriia</taxon>
        <taxon>Sphingobacteriales</taxon>
        <taxon>Sphingobacteriaceae</taxon>
        <taxon>Pararcticibacter</taxon>
    </lineage>
</organism>
<feature type="domain" description="Bacteriophage Mx8 p63 C-terminal" evidence="1">
    <location>
        <begin position="76"/>
        <end position="164"/>
    </location>
</feature>
<evidence type="ECO:0000259" key="1">
    <source>
        <dbReference type="Pfam" id="PF10546"/>
    </source>
</evidence>
<proteinExistence type="predicted"/>
<protein>
    <recommendedName>
        <fullName evidence="1">Bacteriophage Mx8 p63 C-terminal domain-containing protein</fullName>
    </recommendedName>
</protein>
<dbReference type="RefSeq" id="WP_109418392.1">
    <property type="nucleotide sequence ID" value="NZ_QEAS01000037.1"/>
</dbReference>
<dbReference type="Pfam" id="PF10546">
    <property type="entry name" value="P63C"/>
    <property type="match status" value="1"/>
</dbReference>
<dbReference type="EMBL" id="QEAS01000037">
    <property type="protein sequence ID" value="PWG78056.1"/>
    <property type="molecule type" value="Genomic_DNA"/>
</dbReference>
<gene>
    <name evidence="2" type="ORF">DDR33_24260</name>
</gene>